<accession>A0A147BI28</accession>
<dbReference type="EMBL" id="GEGO01005292">
    <property type="protein sequence ID" value="JAR90112.1"/>
    <property type="molecule type" value="Transcribed_RNA"/>
</dbReference>
<reference evidence="2" key="1">
    <citation type="journal article" date="2018" name="PLoS Negl. Trop. Dis.">
        <title>Sialome diversity of ticks revealed by RNAseq of single tick salivary glands.</title>
        <authorList>
            <person name="Perner J."/>
            <person name="Kropackova S."/>
            <person name="Kopacek P."/>
            <person name="Ribeiro J.M."/>
        </authorList>
    </citation>
    <scope>NUCLEOTIDE SEQUENCE</scope>
    <source>
        <strain evidence="2">Siblings of single egg batch collected in Ceske Budejovice</strain>
        <tissue evidence="2">Salivary glands</tissue>
    </source>
</reference>
<protein>
    <submittedName>
        <fullName evidence="2">Putative secreted protein</fullName>
    </submittedName>
</protein>
<proteinExistence type="predicted"/>
<feature type="signal peptide" evidence="1">
    <location>
        <begin position="1"/>
        <end position="19"/>
    </location>
</feature>
<dbReference type="AlphaFoldDB" id="A0A147BI28"/>
<feature type="chain" id="PRO_5007542398" evidence="1">
    <location>
        <begin position="20"/>
        <end position="140"/>
    </location>
</feature>
<sequence length="140" mass="15258">MPTMISLLCLDFSLPLTAAWSNWPGQTSKLTPIYHSSTLIYYTVLSLVCTTTQNTQNQNPLCSFVKGALVGASKVGSSISSCQHFVDSKIEHCYITSSRTKGTTCINVTAPPLVRLTPFKAQPSNIMCQKHSSTGHQTCR</sequence>
<organism evidence="2">
    <name type="scientific">Ixodes ricinus</name>
    <name type="common">Common tick</name>
    <name type="synonym">Acarus ricinus</name>
    <dbReference type="NCBI Taxonomy" id="34613"/>
    <lineage>
        <taxon>Eukaryota</taxon>
        <taxon>Metazoa</taxon>
        <taxon>Ecdysozoa</taxon>
        <taxon>Arthropoda</taxon>
        <taxon>Chelicerata</taxon>
        <taxon>Arachnida</taxon>
        <taxon>Acari</taxon>
        <taxon>Parasitiformes</taxon>
        <taxon>Ixodida</taxon>
        <taxon>Ixodoidea</taxon>
        <taxon>Ixodidae</taxon>
        <taxon>Ixodinae</taxon>
        <taxon>Ixodes</taxon>
    </lineage>
</organism>
<keyword evidence="1" id="KW-0732">Signal</keyword>
<evidence type="ECO:0000256" key="1">
    <source>
        <dbReference type="SAM" id="SignalP"/>
    </source>
</evidence>
<name>A0A147BI28_IXORI</name>
<evidence type="ECO:0000313" key="2">
    <source>
        <dbReference type="EMBL" id="JAR90112.1"/>
    </source>
</evidence>